<dbReference type="InterPro" id="IPR007891">
    <property type="entry name" value="CHASE3"/>
</dbReference>
<evidence type="ECO:0000313" key="11">
    <source>
        <dbReference type="Proteomes" id="UP000566813"/>
    </source>
</evidence>
<keyword evidence="6" id="KW-0418">Kinase</keyword>
<dbReference type="InterPro" id="IPR011102">
    <property type="entry name" value="Sig_transdc_His_kinase_HWE"/>
</dbReference>
<dbReference type="Pfam" id="PF07536">
    <property type="entry name" value="HWE_HK"/>
    <property type="match status" value="1"/>
</dbReference>
<dbReference type="Proteomes" id="UP000566813">
    <property type="component" value="Unassembled WGS sequence"/>
</dbReference>
<gene>
    <name evidence="10" type="ORF">H7F51_06245</name>
</gene>
<keyword evidence="7" id="KW-0067">ATP-binding</keyword>
<name>A0A7X1KL12_9SPHN</name>
<evidence type="ECO:0000256" key="2">
    <source>
        <dbReference type="ARBA" id="ARBA00012438"/>
    </source>
</evidence>
<keyword evidence="8" id="KW-0812">Transmembrane</keyword>
<feature type="transmembrane region" description="Helical" evidence="8">
    <location>
        <begin position="17"/>
        <end position="36"/>
    </location>
</feature>
<dbReference type="InterPro" id="IPR036890">
    <property type="entry name" value="HATPase_C_sf"/>
</dbReference>
<evidence type="ECO:0000256" key="5">
    <source>
        <dbReference type="ARBA" id="ARBA00022741"/>
    </source>
</evidence>
<keyword evidence="4" id="KW-0808">Transferase</keyword>
<dbReference type="GO" id="GO:0005524">
    <property type="term" value="F:ATP binding"/>
    <property type="evidence" value="ECO:0007669"/>
    <property type="project" value="UniProtKB-KW"/>
</dbReference>
<accession>A0A7X1KL12</accession>
<comment type="caution">
    <text evidence="10">The sequence shown here is derived from an EMBL/GenBank/DDBJ whole genome shotgun (WGS) entry which is preliminary data.</text>
</comment>
<dbReference type="Gene3D" id="3.30.565.10">
    <property type="entry name" value="Histidine kinase-like ATPase, C-terminal domain"/>
    <property type="match status" value="1"/>
</dbReference>
<organism evidence="10 11">
    <name type="scientific">Novosphingobium flavum</name>
    <dbReference type="NCBI Taxonomy" id="1778672"/>
    <lineage>
        <taxon>Bacteria</taxon>
        <taxon>Pseudomonadati</taxon>
        <taxon>Pseudomonadota</taxon>
        <taxon>Alphaproteobacteria</taxon>
        <taxon>Sphingomonadales</taxon>
        <taxon>Sphingomonadaceae</taxon>
        <taxon>Novosphingobium</taxon>
    </lineage>
</organism>
<keyword evidence="3" id="KW-0597">Phosphoprotein</keyword>
<evidence type="ECO:0000256" key="6">
    <source>
        <dbReference type="ARBA" id="ARBA00022777"/>
    </source>
</evidence>
<dbReference type="SUPFAM" id="SSF55874">
    <property type="entry name" value="ATPase domain of HSP90 chaperone/DNA topoisomerase II/histidine kinase"/>
    <property type="match status" value="1"/>
</dbReference>
<evidence type="ECO:0000256" key="3">
    <source>
        <dbReference type="ARBA" id="ARBA00022553"/>
    </source>
</evidence>
<keyword evidence="8" id="KW-1133">Transmembrane helix</keyword>
<evidence type="ECO:0000256" key="7">
    <source>
        <dbReference type="ARBA" id="ARBA00022840"/>
    </source>
</evidence>
<reference evidence="10 11" key="1">
    <citation type="submission" date="2020-08" db="EMBL/GenBank/DDBJ databases">
        <title>The genome sequence of type strain Novosphingobium flavum NBRC 111647.</title>
        <authorList>
            <person name="Liu Y."/>
        </authorList>
    </citation>
    <scope>NUCLEOTIDE SEQUENCE [LARGE SCALE GENOMIC DNA]</scope>
    <source>
        <strain evidence="10 11">NBRC 111647</strain>
    </source>
</reference>
<evidence type="ECO:0000256" key="8">
    <source>
        <dbReference type="SAM" id="Phobius"/>
    </source>
</evidence>
<feature type="transmembrane region" description="Helical" evidence="8">
    <location>
        <begin position="192"/>
        <end position="215"/>
    </location>
</feature>
<dbReference type="SMART" id="SM00911">
    <property type="entry name" value="HWE_HK"/>
    <property type="match status" value="1"/>
</dbReference>
<dbReference type="AlphaFoldDB" id="A0A7X1KL12"/>
<keyword evidence="11" id="KW-1185">Reference proteome</keyword>
<dbReference type="CDD" id="cd19410">
    <property type="entry name" value="HK9-like_sensor"/>
    <property type="match status" value="1"/>
</dbReference>
<dbReference type="GO" id="GO:0004673">
    <property type="term" value="F:protein histidine kinase activity"/>
    <property type="evidence" value="ECO:0007669"/>
    <property type="project" value="UniProtKB-EC"/>
</dbReference>
<dbReference type="RefSeq" id="WP_185663378.1">
    <property type="nucleotide sequence ID" value="NZ_JACLAW010000004.1"/>
</dbReference>
<dbReference type="PANTHER" id="PTHR41523:SF8">
    <property type="entry name" value="ETHYLENE RESPONSE SENSOR PROTEIN"/>
    <property type="match status" value="1"/>
</dbReference>
<keyword evidence="5" id="KW-0547">Nucleotide-binding</keyword>
<feature type="domain" description="Signal transduction histidine kinase HWE region" evidence="9">
    <location>
        <begin position="243"/>
        <end position="325"/>
    </location>
</feature>
<protein>
    <recommendedName>
        <fullName evidence="2">histidine kinase</fullName>
        <ecNumber evidence="2">2.7.13.3</ecNumber>
    </recommendedName>
</protein>
<proteinExistence type="predicted"/>
<evidence type="ECO:0000259" key="9">
    <source>
        <dbReference type="SMART" id="SM00911"/>
    </source>
</evidence>
<dbReference type="EC" id="2.7.13.3" evidence="2"/>
<sequence>MAPGLISRWRRGPHLKTLLLLTLVAATMIGAVLLVWKTIDAERSQRAQAGQTNAVLLALHDLSRTAVNAETGQRGYFITLDRRYLSPYIVAREQYRPTIARLRELMGGDISPRKRELLSEIEHLSVAKFAEMDETVAEIRGGGLLEARRRILTDEGQDVMERLRRAIGELETLELASFNTSRDEATASEARILPILAILLVFIVFALGLGLMQVIRTADAEARAEHAAELALARDQADLLARELNHRVKNLFAVVLAIVKMTGRDQPEAKPVVDRIAERIHALLMAHEVTQGRSAKRSARLSDLVEVTLKPYRSPENGCRINGPELELPERAVVPFGLALHELATNAVKYGAWAQPGGELTVDWQVSDGRLRLDWRESHPPRPVDPAATTKRGFGSTLVEGSARQLGGRIERDMLPGGIVVRIEIPLGE</sequence>
<evidence type="ECO:0000256" key="4">
    <source>
        <dbReference type="ARBA" id="ARBA00022679"/>
    </source>
</evidence>
<dbReference type="EMBL" id="JACLAW010000004">
    <property type="protein sequence ID" value="MBC2665111.1"/>
    <property type="molecule type" value="Genomic_DNA"/>
</dbReference>
<dbReference type="CDD" id="cd16936">
    <property type="entry name" value="HATPase_RsbW-like"/>
    <property type="match status" value="1"/>
</dbReference>
<dbReference type="Pfam" id="PF05227">
    <property type="entry name" value="CHASE3"/>
    <property type="match status" value="1"/>
</dbReference>
<evidence type="ECO:0000313" key="10">
    <source>
        <dbReference type="EMBL" id="MBC2665111.1"/>
    </source>
</evidence>
<dbReference type="PANTHER" id="PTHR41523">
    <property type="entry name" value="TWO-COMPONENT SYSTEM SENSOR PROTEIN"/>
    <property type="match status" value="1"/>
</dbReference>
<keyword evidence="8" id="KW-0472">Membrane</keyword>
<comment type="catalytic activity">
    <reaction evidence="1">
        <text>ATP + protein L-histidine = ADP + protein N-phospho-L-histidine.</text>
        <dbReference type="EC" id="2.7.13.3"/>
    </reaction>
</comment>
<evidence type="ECO:0000256" key="1">
    <source>
        <dbReference type="ARBA" id="ARBA00000085"/>
    </source>
</evidence>